<dbReference type="InterPro" id="IPR007527">
    <property type="entry name" value="Znf_SWIM"/>
</dbReference>
<evidence type="ECO:0000256" key="4">
    <source>
        <dbReference type="PROSITE-ProRule" id="PRU00325"/>
    </source>
</evidence>
<dbReference type="SMART" id="SM00575">
    <property type="entry name" value="ZnF_PMZ"/>
    <property type="match status" value="1"/>
</dbReference>
<organism evidence="6 7">
    <name type="scientific">Acer yangbiense</name>
    <dbReference type="NCBI Taxonomy" id="1000413"/>
    <lineage>
        <taxon>Eukaryota</taxon>
        <taxon>Viridiplantae</taxon>
        <taxon>Streptophyta</taxon>
        <taxon>Embryophyta</taxon>
        <taxon>Tracheophyta</taxon>
        <taxon>Spermatophyta</taxon>
        <taxon>Magnoliopsida</taxon>
        <taxon>eudicotyledons</taxon>
        <taxon>Gunneridae</taxon>
        <taxon>Pentapetalae</taxon>
        <taxon>rosids</taxon>
        <taxon>malvids</taxon>
        <taxon>Sapindales</taxon>
        <taxon>Sapindaceae</taxon>
        <taxon>Hippocastanoideae</taxon>
        <taxon>Acereae</taxon>
        <taxon>Acer</taxon>
    </lineage>
</organism>
<keyword evidence="1" id="KW-0479">Metal-binding</keyword>
<keyword evidence="3" id="KW-0862">Zinc</keyword>
<dbReference type="Pfam" id="PF04434">
    <property type="entry name" value="SWIM"/>
    <property type="match status" value="1"/>
</dbReference>
<dbReference type="Proteomes" id="UP000323000">
    <property type="component" value="Chromosome 8"/>
</dbReference>
<evidence type="ECO:0000259" key="5">
    <source>
        <dbReference type="PROSITE" id="PS50966"/>
    </source>
</evidence>
<feature type="domain" description="SWIM-type" evidence="5">
    <location>
        <begin position="356"/>
        <end position="397"/>
    </location>
</feature>
<protein>
    <recommendedName>
        <fullName evidence="5">SWIM-type domain-containing protein</fullName>
    </recommendedName>
</protein>
<dbReference type="AlphaFoldDB" id="A0A5C7HIR4"/>
<dbReference type="InterPro" id="IPR006564">
    <property type="entry name" value="Znf_PMZ"/>
</dbReference>
<dbReference type="OrthoDB" id="1300239at2759"/>
<proteinExistence type="predicted"/>
<evidence type="ECO:0000256" key="1">
    <source>
        <dbReference type="ARBA" id="ARBA00022723"/>
    </source>
</evidence>
<evidence type="ECO:0000256" key="3">
    <source>
        <dbReference type="ARBA" id="ARBA00022833"/>
    </source>
</evidence>
<name>A0A5C7HIR4_9ROSI</name>
<keyword evidence="2 4" id="KW-0863">Zinc-finger</keyword>
<reference evidence="7" key="1">
    <citation type="journal article" date="2019" name="Gigascience">
        <title>De novo genome assembly of the endangered Acer yangbiense, a plant species with extremely small populations endemic to Yunnan Province, China.</title>
        <authorList>
            <person name="Yang J."/>
            <person name="Wariss H.M."/>
            <person name="Tao L."/>
            <person name="Zhang R."/>
            <person name="Yun Q."/>
            <person name="Hollingsworth P."/>
            <person name="Dao Z."/>
            <person name="Luo G."/>
            <person name="Guo H."/>
            <person name="Ma Y."/>
            <person name="Sun W."/>
        </authorList>
    </citation>
    <scope>NUCLEOTIDE SEQUENCE [LARGE SCALE GENOMIC DNA]</scope>
    <source>
        <strain evidence="7">cv. Malutang</strain>
    </source>
</reference>
<evidence type="ECO:0000256" key="2">
    <source>
        <dbReference type="ARBA" id="ARBA00022771"/>
    </source>
</evidence>
<dbReference type="EMBL" id="VAHF01000008">
    <property type="protein sequence ID" value="TXG56923.1"/>
    <property type="molecule type" value="Genomic_DNA"/>
</dbReference>
<sequence length="510" mass="58607">MISTKYQDSISMGMPGLFLKMSYLLVLNIQSLDHWCLEILERLEQEYKTLRESLNHIRQGDDKVLDAISVDSDSEEIVEVDNVRVESGVDVDEHVVDDEMNEVHGTLAVVALDEDDMNVNLELFEWVYISEEARSKWISSKFETIVKNNPDIKCGVITDLLKEQFNVTVDVQRLYKAKKRASIVFSNEHHVLVILGDMHSWCNNYCARHIYANFRKTYSTKKLKDLFWEASRAYDVHVFKRAMTDISIVSVGAKAWLEEIEPKHWSRHAFEPSIKCDHVTNNVTETFNSLLGDYMVRTYLNLLEYIRRLVMIRFQQRKEDCTKWKSKFPLTVNKKIVKASLKSRILKIIHVGEGEYEVLGLTRAHTAKLKSATCECGQWQISGVPCSHALVGIRNFYRLGGAKERLIDFTHPSLSKSDFETTYHSMIHLIPDLCAWVDIEVQSVNPPPLQKKPDRPKLLRIRESCKKPKATRCGSVICAKCKQPGYNKRTCKGVDAFRSNKRVAKGALSS</sequence>
<dbReference type="PANTHER" id="PTHR31973">
    <property type="entry name" value="POLYPROTEIN, PUTATIVE-RELATED"/>
    <property type="match status" value="1"/>
</dbReference>
<keyword evidence="7" id="KW-1185">Reference proteome</keyword>
<evidence type="ECO:0000313" key="6">
    <source>
        <dbReference type="EMBL" id="TXG56923.1"/>
    </source>
</evidence>
<evidence type="ECO:0000313" key="7">
    <source>
        <dbReference type="Proteomes" id="UP000323000"/>
    </source>
</evidence>
<dbReference type="PANTHER" id="PTHR31973:SF187">
    <property type="entry name" value="MUTATOR TRANSPOSASE MUDRA PROTEIN"/>
    <property type="match status" value="1"/>
</dbReference>
<dbReference type="GO" id="GO:0008270">
    <property type="term" value="F:zinc ion binding"/>
    <property type="evidence" value="ECO:0007669"/>
    <property type="project" value="UniProtKB-KW"/>
</dbReference>
<dbReference type="PROSITE" id="PS50966">
    <property type="entry name" value="ZF_SWIM"/>
    <property type="match status" value="1"/>
</dbReference>
<comment type="caution">
    <text evidence="6">The sequence shown here is derived from an EMBL/GenBank/DDBJ whole genome shotgun (WGS) entry which is preliminary data.</text>
</comment>
<gene>
    <name evidence="6" type="ORF">EZV62_018236</name>
</gene>
<accession>A0A5C7HIR4</accession>